<proteinExistence type="predicted"/>
<dbReference type="EMBL" id="JAMOIL010000002">
    <property type="protein sequence ID" value="MCM0619230.1"/>
    <property type="molecule type" value="Genomic_DNA"/>
</dbReference>
<dbReference type="RefSeq" id="WP_250826107.1">
    <property type="nucleotide sequence ID" value="NZ_JAMOIL010000002.1"/>
</dbReference>
<gene>
    <name evidence="2" type="ORF">M8330_02830</name>
</gene>
<reference evidence="2" key="1">
    <citation type="submission" date="2022-05" db="EMBL/GenBank/DDBJ databases">
        <authorList>
            <person name="Tuo L."/>
        </authorList>
    </citation>
    <scope>NUCLEOTIDE SEQUENCE</scope>
    <source>
        <strain evidence="2">BSK12Z-4</strain>
    </source>
</reference>
<evidence type="ECO:0000256" key="1">
    <source>
        <dbReference type="SAM" id="MobiDB-lite"/>
    </source>
</evidence>
<evidence type="ECO:0000313" key="3">
    <source>
        <dbReference type="Proteomes" id="UP001139485"/>
    </source>
</evidence>
<comment type="caution">
    <text evidence="2">The sequence shown here is derived from an EMBL/GenBank/DDBJ whole genome shotgun (WGS) entry which is preliminary data.</text>
</comment>
<evidence type="ECO:0000313" key="2">
    <source>
        <dbReference type="EMBL" id="MCM0619230.1"/>
    </source>
</evidence>
<feature type="region of interest" description="Disordered" evidence="1">
    <location>
        <begin position="171"/>
        <end position="194"/>
    </location>
</feature>
<keyword evidence="3" id="KW-1185">Reference proteome</keyword>
<dbReference type="Proteomes" id="UP001139485">
    <property type="component" value="Unassembled WGS sequence"/>
</dbReference>
<protein>
    <submittedName>
        <fullName evidence="2">Pilus assembly protein</fullName>
    </submittedName>
</protein>
<name>A0A9X2D4P2_9ACTN</name>
<feature type="compositionally biased region" description="Basic and acidic residues" evidence="1">
    <location>
        <begin position="389"/>
        <end position="402"/>
    </location>
</feature>
<dbReference type="AlphaFoldDB" id="A0A9X2D4P2"/>
<feature type="region of interest" description="Disordered" evidence="1">
    <location>
        <begin position="389"/>
        <end position="411"/>
    </location>
</feature>
<sequence>MSTRRAARRSPEDRGAVAVLVAILAVVLIGIGAFAVDLGQAYAKKSLLQTDVDVASMAAAAELTQEDGCNAEVIDTAEEYLTHADNAVPGQYPIDLGGSAGDGDGFISCSDWTVHLWAPASEVELGLGQVISDSDSFDVASYAAAEVGSPGASGTLPFFGVQGCDYGAQTIRDDSGPQDESLPAPDTLNPSSADAGRATISAISPTSVPEDTATTVLTVTGNQLSRAAAIGFTSEAGIPEHYTVDVSVASNSTKTVSVSVPSSVLAAVGTWWVRILDENGDWSSLSTAQPFQVGPEKLYCDNSNEGNFGTIDVPRSSGNSSSWLPLNMILGVEPELAIHPSPNGECGGDPSPTVESKSAPVDGTNCLTSEPGLKVSFTNDGMVEGEGEYPGRLDADSTHDCSRNSSDARTSGTVKGYHLNDDLLTCFIINGASINDLVSGNASGTHALSADIFDSPRFFWIPIVDTDPGNGKKSWPIIAFRPGFITDQSLSATNAAPGSISSLNGVEADSSGIRALHVVLFSEDALPETAAATGDEISYRGSGTRVLTLVE</sequence>
<accession>A0A9X2D4P2</accession>
<organism evidence="2 3">
    <name type="scientific">Nocardioides bruguierae</name>
    <dbReference type="NCBI Taxonomy" id="2945102"/>
    <lineage>
        <taxon>Bacteria</taxon>
        <taxon>Bacillati</taxon>
        <taxon>Actinomycetota</taxon>
        <taxon>Actinomycetes</taxon>
        <taxon>Propionibacteriales</taxon>
        <taxon>Nocardioidaceae</taxon>
        <taxon>Nocardioides</taxon>
    </lineage>
</organism>